<dbReference type="Gene3D" id="3.20.20.70">
    <property type="entry name" value="Aldolase class I"/>
    <property type="match status" value="1"/>
</dbReference>
<evidence type="ECO:0000256" key="9">
    <source>
        <dbReference type="ARBA" id="ARBA00022801"/>
    </source>
</evidence>
<evidence type="ECO:0000256" key="3">
    <source>
        <dbReference type="ARBA" id="ARBA00004613"/>
    </source>
</evidence>
<dbReference type="PANTHER" id="PTHR11452">
    <property type="entry name" value="ALPHA-GALACTOSIDASE/ALPHA-N-ACETYLGALACTOSAMINIDASE"/>
    <property type="match status" value="1"/>
</dbReference>
<feature type="domain" description="Alpha galactosidase C-terminal" evidence="15">
    <location>
        <begin position="333"/>
        <end position="409"/>
    </location>
</feature>
<dbReference type="RefSeq" id="XP_040646345.1">
    <property type="nucleotide sequence ID" value="XM_040789392.1"/>
</dbReference>
<dbReference type="InterPro" id="IPR013780">
    <property type="entry name" value="Glyco_hydro_b"/>
</dbReference>
<accession>A0A135LFT0</accession>
<reference evidence="16 17" key="1">
    <citation type="journal article" date="2016" name="BMC Genomics">
        <title>Genome sequencing and secondary metabolism of the postharvest pathogen Penicillium griseofulvum.</title>
        <authorList>
            <person name="Banani H."/>
            <person name="Marcet-Houben M."/>
            <person name="Ballester A.R."/>
            <person name="Abbruscato P."/>
            <person name="Gonzalez-Candelas L."/>
            <person name="Gabaldon T."/>
            <person name="Spadaro D."/>
        </authorList>
    </citation>
    <scope>NUCLEOTIDE SEQUENCE [LARGE SCALE GENOMIC DNA]</scope>
    <source>
        <strain evidence="16 17">PG3</strain>
    </source>
</reference>
<dbReference type="SUPFAM" id="SSF51011">
    <property type="entry name" value="Glycosyl hydrolase domain"/>
    <property type="match status" value="1"/>
</dbReference>
<dbReference type="GeneID" id="63704692"/>
<dbReference type="AlphaFoldDB" id="A0A135LFT0"/>
<dbReference type="GO" id="GO:0030246">
    <property type="term" value="F:carbohydrate binding"/>
    <property type="evidence" value="ECO:0007669"/>
    <property type="project" value="UniProtKB-KW"/>
</dbReference>
<comment type="function">
    <text evidence="2">Hydrolyzes a variety of simple alpha-D-galactoside as well as more complex molecules such as oligosaccharides and polysaccharides.</text>
</comment>
<evidence type="ECO:0000256" key="13">
    <source>
        <dbReference type="RuleBase" id="RU361168"/>
    </source>
</evidence>
<dbReference type="FunFam" id="3.20.20.70:FF:000177">
    <property type="entry name" value="Alpha-galactosidase"/>
    <property type="match status" value="1"/>
</dbReference>
<dbReference type="Proteomes" id="UP000070168">
    <property type="component" value="Unassembled WGS sequence"/>
</dbReference>
<dbReference type="SUPFAM" id="SSF50370">
    <property type="entry name" value="Ricin B-like lectins"/>
    <property type="match status" value="1"/>
</dbReference>
<dbReference type="STRING" id="5078.A0A135LFT0"/>
<keyword evidence="12 13" id="KW-0326">Glycosidase</keyword>
<comment type="catalytic activity">
    <reaction evidence="1 13">
        <text>Hydrolysis of terminal, non-reducing alpha-D-galactose residues in alpha-D-galactosides, including galactose oligosaccharides, galactomannans and galactolipids.</text>
        <dbReference type="EC" id="3.2.1.22"/>
    </reaction>
</comment>
<gene>
    <name evidence="16" type="ORF">PGRI_016790</name>
</gene>
<keyword evidence="17" id="KW-1185">Reference proteome</keyword>
<evidence type="ECO:0000256" key="10">
    <source>
        <dbReference type="ARBA" id="ARBA00023157"/>
    </source>
</evidence>
<dbReference type="Pfam" id="PF17801">
    <property type="entry name" value="Melibiase_C"/>
    <property type="match status" value="1"/>
</dbReference>
<dbReference type="PRINTS" id="PR00740">
    <property type="entry name" value="GLHYDRLASE27"/>
</dbReference>
<dbReference type="InterPro" id="IPR035992">
    <property type="entry name" value="Ricin_B-like_lectins"/>
</dbReference>
<evidence type="ECO:0000313" key="17">
    <source>
        <dbReference type="Proteomes" id="UP000070168"/>
    </source>
</evidence>
<keyword evidence="7 14" id="KW-0732">Signal</keyword>
<comment type="caution">
    <text evidence="16">The sequence shown here is derived from an EMBL/GenBank/DDBJ whole genome shotgun (WGS) entry which is preliminary data.</text>
</comment>
<dbReference type="PROSITE" id="PS50231">
    <property type="entry name" value="RICIN_B_LECTIN"/>
    <property type="match status" value="1"/>
</dbReference>
<dbReference type="EC" id="3.2.1.22" evidence="5 13"/>
<evidence type="ECO:0000256" key="7">
    <source>
        <dbReference type="ARBA" id="ARBA00022729"/>
    </source>
</evidence>
<dbReference type="SUPFAM" id="SSF51445">
    <property type="entry name" value="(Trans)glycosidases"/>
    <property type="match status" value="1"/>
</dbReference>
<evidence type="ECO:0000256" key="8">
    <source>
        <dbReference type="ARBA" id="ARBA00022734"/>
    </source>
</evidence>
<dbReference type="PANTHER" id="PTHR11452:SF91">
    <property type="entry name" value="ALPHA-GALACTOSIDASE A-RELATED"/>
    <property type="match status" value="1"/>
</dbReference>
<dbReference type="InterPro" id="IPR017853">
    <property type="entry name" value="GH"/>
</dbReference>
<dbReference type="InterPro" id="IPR002241">
    <property type="entry name" value="Glyco_hydro_27"/>
</dbReference>
<keyword evidence="9 13" id="KW-0378">Hydrolase</keyword>
<dbReference type="GO" id="GO:0004557">
    <property type="term" value="F:alpha-galactosidase activity"/>
    <property type="evidence" value="ECO:0007669"/>
    <property type="project" value="UniProtKB-EC"/>
</dbReference>
<dbReference type="OMA" id="NWARFMC"/>
<sequence length="546" mass="60173">MKTLSPKSWGARSMASLLALPLLPVHASVQNPGLAPAPPMGFNNWARFMCDLNETLFTETAQSMLDRGLLDVGYDRLTLDDCWMSHDRAKDGSLQWDAERFPHGIPWLTKYMNSKGFQLGIYQDSGNLTCGGYPGSYEHEEQDAKLFASWGIDYLKLDGCNVWGEEGRSLREEYRVRYMQWHDILTAMPKPLIFSNSAPAYFEGKDGDWAVVMNWVPESGELARHSADVINYAVDGNAWESIMYNYDFHTRLVRYQQPGYYNDPDFLIPDHPSLSMNEKKAQFEVWASIGAPLILSAYVPDLSDEEIAFLSNKALIAVNKDPLAQQSALVSRDGKFDVLTRSLENGDRLLTVLNRGADTATTTISVERLGLSSKSCKYEARDLVTDEVSTIDSAIKVQLESHAAKVYRIALPEKCTKTTPTAMVFNTPSGLCMTASTDSVTFEKCSGSDSQVWHVAATGQDTKLTLSPLSDESVCLAAGDELSLAKCQGGDGINWDHYISGHLRSSSGDCLTQTKDKASVEACVIDSVGQIFGLPSGVRLAKGDLN</sequence>
<protein>
    <recommendedName>
        <fullName evidence="5 13">Alpha-galactosidase</fullName>
        <ecNumber evidence="5 13">3.2.1.22</ecNumber>
    </recommendedName>
    <alternativeName>
        <fullName evidence="13">Melibiase</fullName>
    </alternativeName>
</protein>
<dbReference type="Pfam" id="PF16499">
    <property type="entry name" value="Melibiase_2"/>
    <property type="match status" value="1"/>
</dbReference>
<evidence type="ECO:0000256" key="1">
    <source>
        <dbReference type="ARBA" id="ARBA00001255"/>
    </source>
</evidence>
<evidence type="ECO:0000256" key="6">
    <source>
        <dbReference type="ARBA" id="ARBA00022525"/>
    </source>
</evidence>
<evidence type="ECO:0000256" key="12">
    <source>
        <dbReference type="ARBA" id="ARBA00023295"/>
    </source>
</evidence>
<comment type="similarity">
    <text evidence="4 13">Belongs to the glycosyl hydrolase 27 family.</text>
</comment>
<evidence type="ECO:0000256" key="5">
    <source>
        <dbReference type="ARBA" id="ARBA00012755"/>
    </source>
</evidence>
<evidence type="ECO:0000256" key="14">
    <source>
        <dbReference type="SAM" id="SignalP"/>
    </source>
</evidence>
<evidence type="ECO:0000259" key="15">
    <source>
        <dbReference type="Pfam" id="PF17801"/>
    </source>
</evidence>
<dbReference type="Gene3D" id="2.80.10.50">
    <property type="match status" value="1"/>
</dbReference>
<keyword evidence="8" id="KW-0430">Lectin</keyword>
<keyword evidence="6" id="KW-0964">Secreted</keyword>
<organism evidence="16 17">
    <name type="scientific">Penicillium patulum</name>
    <name type="common">Penicillium griseofulvum</name>
    <dbReference type="NCBI Taxonomy" id="5078"/>
    <lineage>
        <taxon>Eukaryota</taxon>
        <taxon>Fungi</taxon>
        <taxon>Dikarya</taxon>
        <taxon>Ascomycota</taxon>
        <taxon>Pezizomycotina</taxon>
        <taxon>Eurotiomycetes</taxon>
        <taxon>Eurotiomycetidae</taxon>
        <taxon>Eurotiales</taxon>
        <taxon>Aspergillaceae</taxon>
        <taxon>Penicillium</taxon>
    </lineage>
</organism>
<keyword evidence="10 13" id="KW-1015">Disulfide bond</keyword>
<evidence type="ECO:0000313" key="16">
    <source>
        <dbReference type="EMBL" id="KXG47809.1"/>
    </source>
</evidence>
<comment type="subcellular location">
    <subcellularLocation>
        <location evidence="3">Secreted</location>
    </subcellularLocation>
</comment>
<dbReference type="GO" id="GO:0005576">
    <property type="term" value="C:extracellular region"/>
    <property type="evidence" value="ECO:0007669"/>
    <property type="project" value="UniProtKB-SubCell"/>
</dbReference>
<dbReference type="InterPro" id="IPR013785">
    <property type="entry name" value="Aldolase_TIM"/>
</dbReference>
<dbReference type="Gene3D" id="2.60.40.1180">
    <property type="entry name" value="Golgi alpha-mannosidase II"/>
    <property type="match status" value="1"/>
</dbReference>
<evidence type="ECO:0000256" key="2">
    <source>
        <dbReference type="ARBA" id="ARBA00003969"/>
    </source>
</evidence>
<proteinExistence type="inferred from homology"/>
<dbReference type="GO" id="GO:0005975">
    <property type="term" value="P:carbohydrate metabolic process"/>
    <property type="evidence" value="ECO:0007669"/>
    <property type="project" value="InterPro"/>
</dbReference>
<dbReference type="OrthoDB" id="5795902at2759"/>
<name>A0A135LFT0_PENPA</name>
<dbReference type="EMBL" id="LHQR01000065">
    <property type="protein sequence ID" value="KXG47809.1"/>
    <property type="molecule type" value="Genomic_DNA"/>
</dbReference>
<keyword evidence="11" id="KW-0325">Glycoprotein</keyword>
<feature type="signal peptide" evidence="14">
    <location>
        <begin position="1"/>
        <end position="27"/>
    </location>
</feature>
<dbReference type="InterPro" id="IPR041233">
    <property type="entry name" value="Melibiase_C"/>
</dbReference>
<evidence type="ECO:0000256" key="11">
    <source>
        <dbReference type="ARBA" id="ARBA00023180"/>
    </source>
</evidence>
<evidence type="ECO:0000256" key="4">
    <source>
        <dbReference type="ARBA" id="ARBA00009743"/>
    </source>
</evidence>
<feature type="chain" id="PRO_5007800494" description="Alpha-galactosidase" evidence="14">
    <location>
        <begin position="28"/>
        <end position="546"/>
    </location>
</feature>
<dbReference type="CDD" id="cd14792">
    <property type="entry name" value="GH27"/>
    <property type="match status" value="1"/>
</dbReference>